<reference evidence="2" key="1">
    <citation type="journal article" date="2014" name="Nat. Genet.">
        <title>Genome of the human hookworm Necator americanus.</title>
        <authorList>
            <person name="Tang Y.T."/>
            <person name="Gao X."/>
            <person name="Rosa B.A."/>
            <person name="Abubucker S."/>
            <person name="Hallsworth-Pepin K."/>
            <person name="Martin J."/>
            <person name="Tyagi R."/>
            <person name="Heizer E."/>
            <person name="Zhang X."/>
            <person name="Bhonagiri-Palsikar V."/>
            <person name="Minx P."/>
            <person name="Warren W.C."/>
            <person name="Wang Q."/>
            <person name="Zhan B."/>
            <person name="Hotez P.J."/>
            <person name="Sternberg P.W."/>
            <person name="Dougall A."/>
            <person name="Gaze S.T."/>
            <person name="Mulvenna J."/>
            <person name="Sotillo J."/>
            <person name="Ranganathan S."/>
            <person name="Rabelo E.M."/>
            <person name="Wilson R.K."/>
            <person name="Felgner P.L."/>
            <person name="Bethony J."/>
            <person name="Hawdon J.M."/>
            <person name="Gasser R.B."/>
            <person name="Loukas A."/>
            <person name="Mitreva M."/>
        </authorList>
    </citation>
    <scope>NUCLEOTIDE SEQUENCE [LARGE SCALE GENOMIC DNA]</scope>
</reference>
<dbReference type="EMBL" id="KI669182">
    <property type="protein sequence ID" value="ETN68906.1"/>
    <property type="molecule type" value="Genomic_DNA"/>
</dbReference>
<dbReference type="STRING" id="51031.W2SJ60"/>
<evidence type="ECO:0000313" key="1">
    <source>
        <dbReference type="EMBL" id="ETN68906.1"/>
    </source>
</evidence>
<dbReference type="Proteomes" id="UP000053676">
    <property type="component" value="Unassembled WGS sequence"/>
</dbReference>
<dbReference type="AlphaFoldDB" id="W2SJ60"/>
<protein>
    <submittedName>
        <fullName evidence="1">Uncharacterized protein</fullName>
    </submittedName>
</protein>
<accession>W2SJ60</accession>
<evidence type="ECO:0000313" key="2">
    <source>
        <dbReference type="Proteomes" id="UP000053676"/>
    </source>
</evidence>
<name>W2SJ60_NECAM</name>
<organism evidence="1 2">
    <name type="scientific">Necator americanus</name>
    <name type="common">Human hookworm</name>
    <dbReference type="NCBI Taxonomy" id="51031"/>
    <lineage>
        <taxon>Eukaryota</taxon>
        <taxon>Metazoa</taxon>
        <taxon>Ecdysozoa</taxon>
        <taxon>Nematoda</taxon>
        <taxon>Chromadorea</taxon>
        <taxon>Rhabditida</taxon>
        <taxon>Rhabditina</taxon>
        <taxon>Rhabditomorpha</taxon>
        <taxon>Strongyloidea</taxon>
        <taxon>Ancylostomatidae</taxon>
        <taxon>Bunostominae</taxon>
        <taxon>Necator</taxon>
    </lineage>
</organism>
<keyword evidence="2" id="KW-1185">Reference proteome</keyword>
<sequence length="113" mass="13257">MSSLVFHLPTSILYLHAGQYPKNELALIRLPIKLGDVRRHLSIALLLHVRLFIQVVQIEELKMDQVLAERHVARPSKKFRSYEIDKIDKLRAMAEFGLRFMAVAKQWNHIDDR</sequence>
<gene>
    <name evidence="1" type="ORF">NECAME_15550</name>
</gene>
<dbReference type="KEGG" id="nai:NECAME_15550"/>
<proteinExistence type="predicted"/>